<dbReference type="Proteomes" id="UP000243002">
    <property type="component" value="Unassembled WGS sequence"/>
</dbReference>
<evidence type="ECO:0000256" key="1">
    <source>
        <dbReference type="SAM" id="Phobius"/>
    </source>
</evidence>
<keyword evidence="1" id="KW-0812">Transmembrane</keyword>
<feature type="transmembrane region" description="Helical" evidence="1">
    <location>
        <begin position="61"/>
        <end position="77"/>
    </location>
</feature>
<feature type="transmembrane region" description="Helical" evidence="1">
    <location>
        <begin position="31"/>
        <end position="49"/>
    </location>
</feature>
<dbReference type="RefSeq" id="WP_106502375.1">
    <property type="nucleotide sequence ID" value="NZ_PXXO01000004.1"/>
</dbReference>
<protein>
    <submittedName>
        <fullName evidence="2">DUF3493 domain-containing protein</fullName>
    </submittedName>
</protein>
<accession>A0A2P7MYM8</accession>
<dbReference type="InterPro" id="IPR021883">
    <property type="entry name" value="LPA1-like"/>
</dbReference>
<gene>
    <name evidence="2" type="ORF">C7K55_05330</name>
</gene>
<dbReference type="EMBL" id="PXXO01000004">
    <property type="protein sequence ID" value="PSJ06340.1"/>
    <property type="molecule type" value="Genomic_DNA"/>
</dbReference>
<dbReference type="Pfam" id="PF11998">
    <property type="entry name" value="DUF3493"/>
    <property type="match status" value="1"/>
</dbReference>
<organism evidence="2 3">
    <name type="scientific">Cyanobium usitatum str. Tous</name>
    <dbReference type="NCBI Taxonomy" id="2116684"/>
    <lineage>
        <taxon>Bacteria</taxon>
        <taxon>Bacillati</taxon>
        <taxon>Cyanobacteriota</taxon>
        <taxon>Cyanophyceae</taxon>
        <taxon>Synechococcales</taxon>
        <taxon>Prochlorococcaceae</taxon>
        <taxon>Cyanobium</taxon>
    </lineage>
</organism>
<dbReference type="AlphaFoldDB" id="A0A2P7MYM8"/>
<reference evidence="2 3" key="1">
    <citation type="journal article" date="2018" name="Environ. Microbiol.">
        <title>Ecological and genomic features of two widespread freshwater picocyanobacteria.</title>
        <authorList>
            <person name="Cabello-Yeves P.J."/>
            <person name="Picazo A."/>
            <person name="Camacho A."/>
            <person name="Callieri C."/>
            <person name="Rosselli R."/>
            <person name="Roda-Garcia J.J."/>
            <person name="Coutinho F.H."/>
            <person name="Rodriguez-Valera F."/>
        </authorList>
    </citation>
    <scope>NUCLEOTIDE SEQUENCE [LARGE SCALE GENOMIC DNA]</scope>
    <source>
        <strain evidence="2 3">Tous</strain>
    </source>
</reference>
<keyword evidence="1" id="KW-0472">Membrane</keyword>
<keyword evidence="1" id="KW-1133">Transmembrane helix</keyword>
<name>A0A2P7MYM8_9CYAN</name>
<dbReference type="OrthoDB" id="557729at2"/>
<keyword evidence="3" id="KW-1185">Reference proteome</keyword>
<comment type="caution">
    <text evidence="2">The sequence shown here is derived from an EMBL/GenBank/DDBJ whole genome shotgun (WGS) entry which is preliminary data.</text>
</comment>
<sequence length="84" mass="8898">MGSKPDSIDPALKARLLQEARTPWRGLRRGLWVALAASGAVGLATMAMRLASGAEVAPTDLLIQVGALSLFGSLIWLDRNRVGD</sequence>
<evidence type="ECO:0000313" key="3">
    <source>
        <dbReference type="Proteomes" id="UP000243002"/>
    </source>
</evidence>
<evidence type="ECO:0000313" key="2">
    <source>
        <dbReference type="EMBL" id="PSJ06340.1"/>
    </source>
</evidence>
<proteinExistence type="predicted"/>